<keyword evidence="4" id="KW-0804">Transcription</keyword>
<dbReference type="KEGG" id="fln:FLA_1392"/>
<reference evidence="7" key="1">
    <citation type="submission" date="2017-01" db="EMBL/GenBank/DDBJ databases">
        <authorList>
            <person name="Mah S.A."/>
            <person name="Swanson W.J."/>
            <person name="Moy G.W."/>
            <person name="Vacquier V.D."/>
        </authorList>
    </citation>
    <scope>NUCLEOTIDE SEQUENCE [LARGE SCALE GENOMIC DNA]</scope>
    <source>
        <strain evidence="7">DSM 21054</strain>
    </source>
</reference>
<dbReference type="SUPFAM" id="SSF88946">
    <property type="entry name" value="Sigma2 domain of RNA polymerase sigma factors"/>
    <property type="match status" value="1"/>
</dbReference>
<dbReference type="InterPro" id="IPR014284">
    <property type="entry name" value="RNA_pol_sigma-70_dom"/>
</dbReference>
<feature type="domain" description="RNA polymerase sigma factor 70 region 4 type 2" evidence="6">
    <location>
        <begin position="126"/>
        <end position="175"/>
    </location>
</feature>
<dbReference type="CDD" id="cd06171">
    <property type="entry name" value="Sigma70_r4"/>
    <property type="match status" value="1"/>
</dbReference>
<dbReference type="Pfam" id="PF08281">
    <property type="entry name" value="Sigma70_r4_2"/>
    <property type="match status" value="1"/>
</dbReference>
<dbReference type="InterPro" id="IPR039425">
    <property type="entry name" value="RNA_pol_sigma-70-like"/>
</dbReference>
<dbReference type="STRING" id="477680.SAMN05421788_105161"/>
<organism evidence="7 8">
    <name type="scientific">Filimonas lacunae</name>
    <dbReference type="NCBI Taxonomy" id="477680"/>
    <lineage>
        <taxon>Bacteria</taxon>
        <taxon>Pseudomonadati</taxon>
        <taxon>Bacteroidota</taxon>
        <taxon>Chitinophagia</taxon>
        <taxon>Chitinophagales</taxon>
        <taxon>Chitinophagaceae</taxon>
        <taxon>Filimonas</taxon>
    </lineage>
</organism>
<dbReference type="InterPro" id="IPR036388">
    <property type="entry name" value="WH-like_DNA-bd_sf"/>
</dbReference>
<protein>
    <submittedName>
        <fullName evidence="7">RNA polymerase sigma factor, sigma-70 family</fullName>
    </submittedName>
</protein>
<dbReference type="PANTHER" id="PTHR43133:SF46">
    <property type="entry name" value="RNA POLYMERASE SIGMA-70 FACTOR ECF SUBFAMILY"/>
    <property type="match status" value="1"/>
</dbReference>
<dbReference type="OrthoDB" id="9150024at2"/>
<dbReference type="RefSeq" id="WP_076380003.1">
    <property type="nucleotide sequence ID" value="NZ_AP017422.1"/>
</dbReference>
<dbReference type="SUPFAM" id="SSF88659">
    <property type="entry name" value="Sigma3 and sigma4 domains of RNA polymerase sigma factors"/>
    <property type="match status" value="1"/>
</dbReference>
<evidence type="ECO:0000256" key="1">
    <source>
        <dbReference type="ARBA" id="ARBA00010641"/>
    </source>
</evidence>
<dbReference type="AlphaFoldDB" id="A0A173MCV6"/>
<dbReference type="NCBIfam" id="TIGR02937">
    <property type="entry name" value="sigma70-ECF"/>
    <property type="match status" value="1"/>
</dbReference>
<evidence type="ECO:0000259" key="6">
    <source>
        <dbReference type="Pfam" id="PF08281"/>
    </source>
</evidence>
<evidence type="ECO:0000313" key="7">
    <source>
        <dbReference type="EMBL" id="SIT21564.1"/>
    </source>
</evidence>
<evidence type="ECO:0000313" key="8">
    <source>
        <dbReference type="Proteomes" id="UP000186917"/>
    </source>
</evidence>
<evidence type="ECO:0000256" key="4">
    <source>
        <dbReference type="ARBA" id="ARBA00023163"/>
    </source>
</evidence>
<accession>A0A173MCV6</accession>
<dbReference type="GO" id="GO:0016987">
    <property type="term" value="F:sigma factor activity"/>
    <property type="evidence" value="ECO:0007669"/>
    <property type="project" value="UniProtKB-KW"/>
</dbReference>
<dbReference type="InterPro" id="IPR007627">
    <property type="entry name" value="RNA_pol_sigma70_r2"/>
</dbReference>
<proteinExistence type="inferred from homology"/>
<name>A0A173MCV6_9BACT</name>
<evidence type="ECO:0000259" key="5">
    <source>
        <dbReference type="Pfam" id="PF04542"/>
    </source>
</evidence>
<dbReference type="GO" id="GO:0006352">
    <property type="term" value="P:DNA-templated transcription initiation"/>
    <property type="evidence" value="ECO:0007669"/>
    <property type="project" value="InterPro"/>
</dbReference>
<keyword evidence="3" id="KW-0731">Sigma factor</keyword>
<evidence type="ECO:0000256" key="2">
    <source>
        <dbReference type="ARBA" id="ARBA00023015"/>
    </source>
</evidence>
<dbReference type="Pfam" id="PF04542">
    <property type="entry name" value="Sigma70_r2"/>
    <property type="match status" value="1"/>
</dbReference>
<dbReference type="EMBL" id="FTOR01000005">
    <property type="protein sequence ID" value="SIT21564.1"/>
    <property type="molecule type" value="Genomic_DNA"/>
</dbReference>
<dbReference type="Gene3D" id="1.10.10.10">
    <property type="entry name" value="Winged helix-like DNA-binding domain superfamily/Winged helix DNA-binding domain"/>
    <property type="match status" value="1"/>
</dbReference>
<comment type="similarity">
    <text evidence="1">Belongs to the sigma-70 factor family. ECF subfamily.</text>
</comment>
<dbReference type="GO" id="GO:0003677">
    <property type="term" value="F:DNA binding"/>
    <property type="evidence" value="ECO:0007669"/>
    <property type="project" value="InterPro"/>
</dbReference>
<feature type="domain" description="RNA polymerase sigma-70 region 2" evidence="5">
    <location>
        <begin position="25"/>
        <end position="90"/>
    </location>
</feature>
<keyword evidence="2" id="KW-0805">Transcription regulation</keyword>
<keyword evidence="8" id="KW-1185">Reference proteome</keyword>
<evidence type="ECO:0000256" key="3">
    <source>
        <dbReference type="ARBA" id="ARBA00023082"/>
    </source>
</evidence>
<dbReference type="InterPro" id="IPR013325">
    <property type="entry name" value="RNA_pol_sigma_r2"/>
</dbReference>
<dbReference type="Gene3D" id="1.10.1740.10">
    <property type="match status" value="1"/>
</dbReference>
<gene>
    <name evidence="7" type="ORF">SAMN05421788_105161</name>
</gene>
<dbReference type="Proteomes" id="UP000186917">
    <property type="component" value="Unassembled WGS sequence"/>
</dbReference>
<dbReference type="PANTHER" id="PTHR43133">
    <property type="entry name" value="RNA POLYMERASE ECF-TYPE SIGMA FACTO"/>
    <property type="match status" value="1"/>
</dbReference>
<dbReference type="InterPro" id="IPR013324">
    <property type="entry name" value="RNA_pol_sigma_r3/r4-like"/>
</dbReference>
<sequence>MKSDTEEILLWNAYREGDADAFRQLYDIYYPGLINYGHRFTGDAQYVEHAVQDLFVKLWQNRDRIDAAISVKNYLYVSFRRVLLRQLQSAKVFVPLKDGEDDYHFSFTLSPESDLISKERMLQLQQQLHKALQNMNARQREVIYLKYYENLSYDEIADIMGITVKGTYKLMYRAIDTLKEQMGNFMLLVLYLLVSQPLRYRG</sequence>
<dbReference type="InterPro" id="IPR013249">
    <property type="entry name" value="RNA_pol_sigma70_r4_t2"/>
</dbReference>